<organism evidence="2 3">
    <name type="scientific">Coemansia spiralis</name>
    <dbReference type="NCBI Taxonomy" id="417178"/>
    <lineage>
        <taxon>Eukaryota</taxon>
        <taxon>Fungi</taxon>
        <taxon>Fungi incertae sedis</taxon>
        <taxon>Zoopagomycota</taxon>
        <taxon>Kickxellomycotina</taxon>
        <taxon>Kickxellomycetes</taxon>
        <taxon>Kickxellales</taxon>
        <taxon>Kickxellaceae</taxon>
        <taxon>Coemansia</taxon>
    </lineage>
</organism>
<protein>
    <recommendedName>
        <fullName evidence="1">Nucleolus and neural progenitor protein-like N-terminal domain-containing protein</fullName>
    </recommendedName>
</protein>
<feature type="domain" description="Nucleolus and neural progenitor protein-like N-terminal" evidence="1">
    <location>
        <begin position="57"/>
        <end position="196"/>
    </location>
</feature>
<sequence>MDFGARTFELPECHSVPRTKFDVDRKTKRGNPVYANVHGFDHAGALRELQRHVFGPEVQHDHRLLSRIVYRNRNQHRGSVHFRRFEELRRGLKILQGLQIPVLVDRIQAAFYPVGVSRKRRAEWQMLPCRYYMTAVVGRLVWVGRFLEKLQMVCHRCFVQCTGQVAVTLFMPLMIVVQGIAARLQVVLRLWHRSVADIAGVLERWLLHLPACPDSLSGPLPSLPDLDATAEPAKKPVEDVDEIIADIMPDLSIQEPAKKKRARHRTMDIYSDFS</sequence>
<dbReference type="Proteomes" id="UP001151518">
    <property type="component" value="Unassembled WGS sequence"/>
</dbReference>
<dbReference type="AlphaFoldDB" id="A0A9W8KV88"/>
<evidence type="ECO:0000313" key="2">
    <source>
        <dbReference type="EMBL" id="KAJ2668801.1"/>
    </source>
</evidence>
<evidence type="ECO:0000313" key="3">
    <source>
        <dbReference type="Proteomes" id="UP001151518"/>
    </source>
</evidence>
<dbReference type="PANTHER" id="PTHR34786">
    <property type="entry name" value="OS09G0504900 PROTEIN"/>
    <property type="match status" value="1"/>
</dbReference>
<accession>A0A9W8KV88</accession>
<dbReference type="OrthoDB" id="114080at2759"/>
<dbReference type="Pfam" id="PF14780">
    <property type="entry name" value="NEPRO_N"/>
    <property type="match status" value="1"/>
</dbReference>
<gene>
    <name evidence="2" type="ORF">GGI25_006356</name>
</gene>
<evidence type="ECO:0000259" key="1">
    <source>
        <dbReference type="Pfam" id="PF14780"/>
    </source>
</evidence>
<reference evidence="2" key="1">
    <citation type="submission" date="2022-07" db="EMBL/GenBank/DDBJ databases">
        <title>Phylogenomic reconstructions and comparative analyses of Kickxellomycotina fungi.</title>
        <authorList>
            <person name="Reynolds N.K."/>
            <person name="Stajich J.E."/>
            <person name="Barry K."/>
            <person name="Grigoriev I.V."/>
            <person name="Crous P."/>
            <person name="Smith M.E."/>
        </authorList>
    </citation>
    <scope>NUCLEOTIDE SEQUENCE</scope>
    <source>
        <strain evidence="2">NRRL 3115</strain>
    </source>
</reference>
<dbReference type="PANTHER" id="PTHR34786:SF1">
    <property type="entry name" value="OS09G0504900 PROTEIN"/>
    <property type="match status" value="1"/>
</dbReference>
<name>A0A9W8KV88_9FUNG</name>
<proteinExistence type="predicted"/>
<dbReference type="EMBL" id="JANBTW010000177">
    <property type="protein sequence ID" value="KAJ2668801.1"/>
    <property type="molecule type" value="Genomic_DNA"/>
</dbReference>
<comment type="caution">
    <text evidence="2">The sequence shown here is derived from an EMBL/GenBank/DDBJ whole genome shotgun (WGS) entry which is preliminary data.</text>
</comment>
<dbReference type="InterPro" id="IPR027951">
    <property type="entry name" value="Nepro_N"/>
</dbReference>